<dbReference type="Proteomes" id="UP000186313">
    <property type="component" value="Unassembled WGS sequence"/>
</dbReference>
<dbReference type="OrthoDB" id="236897at2"/>
<evidence type="ECO:0000313" key="2">
    <source>
        <dbReference type="EMBL" id="OLQ93597.1"/>
    </source>
</evidence>
<feature type="domain" description="Aminoglycoside phosphotransferase" evidence="1">
    <location>
        <begin position="105"/>
        <end position="180"/>
    </location>
</feature>
<dbReference type="InterPro" id="IPR002575">
    <property type="entry name" value="Aminoglycoside_PTrfase"/>
</dbReference>
<proteinExistence type="predicted"/>
<keyword evidence="2" id="KW-0808">Transferase</keyword>
<dbReference type="STRING" id="1381081.BIY22_01075"/>
<dbReference type="Pfam" id="PF01636">
    <property type="entry name" value="APH"/>
    <property type="match status" value="1"/>
</dbReference>
<gene>
    <name evidence="2" type="ORF">BIY22_01075</name>
</gene>
<name>A0A1Q9HRT4_9VIBR</name>
<accession>A0A1Q9HRT4</accession>
<evidence type="ECO:0000313" key="3">
    <source>
        <dbReference type="Proteomes" id="UP000186313"/>
    </source>
</evidence>
<sequence length="257" mass="29046">MSDEILGRGGVISKRNGCVVRPLNKWSASVHLLLSHLHQKGFHQCPALVAIEEKCEVLSFVAGDCYDYPLQGAIASEQALISAAQLLREFHDASSDFLQQHVSDELVWMLPSREPQQVICHGDYAPYNLALSGDSVSGIFDFDTVHPGPRIWDIAYAIYCFAPFKTDVNDRLGSLEQQTYRARLFCDSYGVSSLDRGQLVDNMAQRLHALVTFMHQQAEQDNRQFIENLQDGHHLAYLSDIEYLIENERFITDSIIK</sequence>
<organism evidence="2 3">
    <name type="scientific">Vibrio panuliri</name>
    <dbReference type="NCBI Taxonomy" id="1381081"/>
    <lineage>
        <taxon>Bacteria</taxon>
        <taxon>Pseudomonadati</taxon>
        <taxon>Pseudomonadota</taxon>
        <taxon>Gammaproteobacteria</taxon>
        <taxon>Vibrionales</taxon>
        <taxon>Vibrionaceae</taxon>
        <taxon>Vibrio</taxon>
    </lineage>
</organism>
<dbReference type="InterPro" id="IPR011009">
    <property type="entry name" value="Kinase-like_dom_sf"/>
</dbReference>
<evidence type="ECO:0000259" key="1">
    <source>
        <dbReference type="Pfam" id="PF01636"/>
    </source>
</evidence>
<reference evidence="2 3" key="1">
    <citation type="submission" date="2016-09" db="EMBL/GenBank/DDBJ databases">
        <title>Genomic Taxonomy of the Vibrionaceae.</title>
        <authorList>
            <person name="Gonzalez-Castillo A."/>
            <person name="Gomez-Gil B."/>
            <person name="Enciso-Ibarra K."/>
        </authorList>
    </citation>
    <scope>NUCLEOTIDE SEQUENCE [LARGE SCALE GENOMIC DNA]</scope>
    <source>
        <strain evidence="2 3">CAIM 703</strain>
    </source>
</reference>
<dbReference type="Gene3D" id="3.90.1200.10">
    <property type="match status" value="1"/>
</dbReference>
<dbReference type="RefSeq" id="WP_075706222.1">
    <property type="nucleotide sequence ID" value="NZ_MJMJ01000001.1"/>
</dbReference>
<dbReference type="GO" id="GO:0016740">
    <property type="term" value="F:transferase activity"/>
    <property type="evidence" value="ECO:0007669"/>
    <property type="project" value="UniProtKB-KW"/>
</dbReference>
<dbReference type="SUPFAM" id="SSF56112">
    <property type="entry name" value="Protein kinase-like (PK-like)"/>
    <property type="match status" value="1"/>
</dbReference>
<protein>
    <submittedName>
        <fullName evidence="2">Phosphotransferase</fullName>
    </submittedName>
</protein>
<dbReference type="EMBL" id="MJMJ01000001">
    <property type="protein sequence ID" value="OLQ93597.1"/>
    <property type="molecule type" value="Genomic_DNA"/>
</dbReference>
<dbReference type="AlphaFoldDB" id="A0A1Q9HRT4"/>
<comment type="caution">
    <text evidence="2">The sequence shown here is derived from an EMBL/GenBank/DDBJ whole genome shotgun (WGS) entry which is preliminary data.</text>
</comment>